<accession>A0A8B7P1R2</accession>
<protein>
    <submittedName>
        <fullName evidence="2">Uncharacterized protein LOC108676399</fullName>
    </submittedName>
</protein>
<evidence type="ECO:0000313" key="1">
    <source>
        <dbReference type="Proteomes" id="UP000694843"/>
    </source>
</evidence>
<dbReference type="AlphaFoldDB" id="A0A8B7P1R2"/>
<dbReference type="RefSeq" id="XP_018019963.1">
    <property type="nucleotide sequence ID" value="XM_018164474.1"/>
</dbReference>
<evidence type="ECO:0000313" key="2">
    <source>
        <dbReference type="RefSeq" id="XP_018019963.1"/>
    </source>
</evidence>
<dbReference type="KEGG" id="hazt:108676399"/>
<dbReference type="Proteomes" id="UP000694843">
    <property type="component" value="Unplaced"/>
</dbReference>
<proteinExistence type="predicted"/>
<name>A0A8B7P1R2_HYAAZ</name>
<organism evidence="1 2">
    <name type="scientific">Hyalella azteca</name>
    <name type="common">Amphipod</name>
    <dbReference type="NCBI Taxonomy" id="294128"/>
    <lineage>
        <taxon>Eukaryota</taxon>
        <taxon>Metazoa</taxon>
        <taxon>Ecdysozoa</taxon>
        <taxon>Arthropoda</taxon>
        <taxon>Crustacea</taxon>
        <taxon>Multicrustacea</taxon>
        <taxon>Malacostraca</taxon>
        <taxon>Eumalacostraca</taxon>
        <taxon>Peracarida</taxon>
        <taxon>Amphipoda</taxon>
        <taxon>Senticaudata</taxon>
        <taxon>Talitrida</taxon>
        <taxon>Talitroidea</taxon>
        <taxon>Hyalellidae</taxon>
        <taxon>Hyalella</taxon>
    </lineage>
</organism>
<reference evidence="2" key="1">
    <citation type="submission" date="2025-08" db="UniProtKB">
        <authorList>
            <consortium name="RefSeq"/>
        </authorList>
    </citation>
    <scope>IDENTIFICATION</scope>
    <source>
        <tissue evidence="2">Whole organism</tissue>
    </source>
</reference>
<dbReference type="GeneID" id="108676399"/>
<sequence length="168" mass="19249">MLISSLNQVGRFTPKEMCLSTAKNSSSYRCLQNYLPIFFENNVQRHVCSSACHAANTKQFDDDPDFNIDFENELNWLKDRIAMSTQSKPQTDHPNLNENSDEHWLCKDHVEHDETTGTQNASEYESKFLSYPHSNWGPIPTGKHLFVPRLTADVAVELLTCELSEILK</sequence>
<gene>
    <name evidence="2" type="primary">LOC108676399</name>
</gene>
<keyword evidence="1" id="KW-1185">Reference proteome</keyword>